<name>X8J5A1_9AGAM</name>
<comment type="caution">
    <text evidence="1">The sequence shown here is derived from an EMBL/GenBank/DDBJ whole genome shotgun (WGS) entry which is preliminary data.</text>
</comment>
<dbReference type="InterPro" id="IPR038375">
    <property type="entry name" value="NDUFAF7_sf"/>
</dbReference>
<dbReference type="Gene3D" id="3.40.50.12710">
    <property type="match status" value="1"/>
</dbReference>
<reference evidence="2" key="1">
    <citation type="journal article" date="2014" name="Genome Announc.">
        <title>Draft genome sequence of the plant-pathogenic soil fungus Rhizoctonia solani anastomosis group 3 strain Rhs1AP.</title>
        <authorList>
            <person name="Cubeta M.A."/>
            <person name="Thomas E."/>
            <person name="Dean R.A."/>
            <person name="Jabaji S."/>
            <person name="Neate S.M."/>
            <person name="Tavantzis S."/>
            <person name="Toda T."/>
            <person name="Vilgalys R."/>
            <person name="Bharathan N."/>
            <person name="Fedorova-Abrams N."/>
            <person name="Pakala S.B."/>
            <person name="Pakala S.M."/>
            <person name="Zafar N."/>
            <person name="Joardar V."/>
            <person name="Losada L."/>
            <person name="Nierman W.C."/>
        </authorList>
    </citation>
    <scope>NUCLEOTIDE SEQUENCE [LARGE SCALE GENOMIC DNA]</scope>
    <source>
        <strain evidence="2">AG-3</strain>
    </source>
</reference>
<dbReference type="OrthoDB" id="438553at2759"/>
<gene>
    <name evidence="1" type="ORF">RSOL_208120</name>
</gene>
<proteinExistence type="predicted"/>
<dbReference type="EMBL" id="JATN01000322">
    <property type="protein sequence ID" value="EUC57087.1"/>
    <property type="molecule type" value="Genomic_DNA"/>
</dbReference>
<protein>
    <submittedName>
        <fullName evidence="1">Uncharacterized protein</fullName>
    </submittedName>
</protein>
<evidence type="ECO:0000313" key="2">
    <source>
        <dbReference type="Proteomes" id="UP000030108"/>
    </source>
</evidence>
<dbReference type="Proteomes" id="UP000030108">
    <property type="component" value="Unassembled WGS sequence"/>
</dbReference>
<accession>X8J5A1</accession>
<evidence type="ECO:0000313" key="1">
    <source>
        <dbReference type="EMBL" id="EUC57087.1"/>
    </source>
</evidence>
<organism evidence="1 2">
    <name type="scientific">Rhizoctonia solani AG-3 Rhs1AP</name>
    <dbReference type="NCBI Taxonomy" id="1086054"/>
    <lineage>
        <taxon>Eukaryota</taxon>
        <taxon>Fungi</taxon>
        <taxon>Dikarya</taxon>
        <taxon>Basidiomycota</taxon>
        <taxon>Agaricomycotina</taxon>
        <taxon>Agaricomycetes</taxon>
        <taxon>Cantharellales</taxon>
        <taxon>Ceratobasidiaceae</taxon>
        <taxon>Rhizoctonia</taxon>
    </lineage>
</organism>
<sequence>MGAPIRLHRLLQGAKDDGTRERLRKGAARLMDLLGMGKQYKVMGVTSGEKQGQVYPFGV</sequence>
<dbReference type="AlphaFoldDB" id="X8J5A1"/>